<proteinExistence type="predicted"/>
<evidence type="ECO:0000313" key="1">
    <source>
        <dbReference type="EMBL" id="KKL99050.1"/>
    </source>
</evidence>
<reference evidence="1" key="1">
    <citation type="journal article" date="2015" name="Nature">
        <title>Complex archaea that bridge the gap between prokaryotes and eukaryotes.</title>
        <authorList>
            <person name="Spang A."/>
            <person name="Saw J.H."/>
            <person name="Jorgensen S.L."/>
            <person name="Zaremba-Niedzwiedzka K."/>
            <person name="Martijn J."/>
            <person name="Lind A.E."/>
            <person name="van Eijk R."/>
            <person name="Schleper C."/>
            <person name="Guy L."/>
            <person name="Ettema T.J."/>
        </authorList>
    </citation>
    <scope>NUCLEOTIDE SEQUENCE</scope>
</reference>
<dbReference type="Gene3D" id="1.10.10.1150">
    <property type="entry name" value="Coenzyme PQQ synthesis protein D (PqqD)"/>
    <property type="match status" value="1"/>
</dbReference>
<dbReference type="AlphaFoldDB" id="A0A0F9IZG2"/>
<gene>
    <name evidence="1" type="ORF">LCGC14_1818290</name>
</gene>
<name>A0A0F9IZG2_9ZZZZ</name>
<dbReference type="InterPro" id="IPR041881">
    <property type="entry name" value="PqqD_sf"/>
</dbReference>
<protein>
    <recommendedName>
        <fullName evidence="2">Coenzyme PQQ synthesis protein D (PqqD)</fullName>
    </recommendedName>
</protein>
<dbReference type="EMBL" id="LAZR01017765">
    <property type="protein sequence ID" value="KKL99050.1"/>
    <property type="molecule type" value="Genomic_DNA"/>
</dbReference>
<comment type="caution">
    <text evidence="1">The sequence shown here is derived from an EMBL/GenBank/DDBJ whole genome shotgun (WGS) entry which is preliminary data.</text>
</comment>
<dbReference type="InterPro" id="IPR008792">
    <property type="entry name" value="PQQD"/>
</dbReference>
<evidence type="ECO:0008006" key="2">
    <source>
        <dbReference type="Google" id="ProtNLM"/>
    </source>
</evidence>
<accession>A0A0F9IZG2</accession>
<organism evidence="1">
    <name type="scientific">marine sediment metagenome</name>
    <dbReference type="NCBI Taxonomy" id="412755"/>
    <lineage>
        <taxon>unclassified sequences</taxon>
        <taxon>metagenomes</taxon>
        <taxon>ecological metagenomes</taxon>
    </lineage>
</organism>
<sequence length="89" mass="9812">MSFAKYVKVRNEKFGAVLFDTLREKVYVTNETGKDILDLMAQELDPAVIAQRLADSYGEEASEILPQIAEFVEQLQSAGMLAGAEEAKA</sequence>
<dbReference type="Pfam" id="PF05402">
    <property type="entry name" value="PqqD"/>
    <property type="match status" value="1"/>
</dbReference>